<dbReference type="GO" id="GO:0008061">
    <property type="term" value="F:chitin binding"/>
    <property type="evidence" value="ECO:0007669"/>
    <property type="project" value="UniProtKB-KW"/>
</dbReference>
<dbReference type="PROSITE" id="PS51807">
    <property type="entry name" value="ZF_C2HC_BV"/>
    <property type="match status" value="1"/>
</dbReference>
<keyword evidence="12" id="KW-1133">Transmembrane helix</keyword>
<evidence type="ECO:0000256" key="3">
    <source>
        <dbReference type="ARBA" id="ARBA00022723"/>
    </source>
</evidence>
<organismHost>
    <name type="scientific">Mamestra configurata</name>
    <name type="common">bertha armyworm</name>
    <dbReference type="NCBI Taxonomy" id="174822"/>
</organismHost>
<evidence type="ECO:0000313" key="15">
    <source>
        <dbReference type="EMBL" id="QNH90581.1"/>
    </source>
</evidence>
<feature type="compositionally biased region" description="Basic and acidic residues" evidence="11">
    <location>
        <begin position="631"/>
        <end position="640"/>
    </location>
</feature>
<proteinExistence type="predicted"/>
<dbReference type="SMART" id="SM00494">
    <property type="entry name" value="ChtBD2"/>
    <property type="match status" value="2"/>
</dbReference>
<feature type="region of interest" description="Disordered" evidence="11">
    <location>
        <begin position="631"/>
        <end position="670"/>
    </location>
</feature>
<sequence>MSTVLLLLVAIVLIIIFSILYLIIQFEFDENDFNNKLKVLTEYSRRTNALHPLPDTLSYVSEVDQHEYVVRTISTNDLSQIGVETHDDRIETFNFLNQQFEPTPTDQVRVKAHATDPSKYDIRGDDGWMTMDCPADEHFNANTMRCEPVAPCFGRAPGNYGLTERLIDALVLHHRVPKPEPNEHDIHPTMYLRCLEGGSHVVDECPNNHMFVDGVCVLRNDCADRPDDYILPVFPESLNINEYMVCKGGEPTVVSCPFGKNFDRRLMMCVNAEPCAIHGPGYTYITDDIGSTQYYRCTSADSAELVTCINRVFVNDQYQCSGDARCSTFENGTGTRVSNFDDDVIKYDYAVLVCDNFDVVREVDCDNSDLLDDKLFNGKFIVNVNLPRQVYDAASGQCVPFSMNAITVINPIYGIENVPNDLKLEFMSAFVGQTDRVHELLETDRLDGKVEYARDIDELGINFVDGSSLDCYGEYLYDPFEGTRLNLCNENVLAQQLTLEKHEYFVPATGTLRSSDADYQSLCARRLDETDNYISLDHFTTRILANILQSDVCGTILHQIHEKYTTITNKYTTITFKYNDSGVKTSNYIERYGSNIQKSNITKLPTNDYLNPLFDPFEYYDIMQPSFNPWTRDEYEHPPDDNLGVGGGSGGGNDEVPPPPSPPPPPPPPSLTLTDKLLDYTCFYSVPTFKLSACDVADEHIRDAIKELRANVKVESGCENAEGLANVINAYAYLGDGVGCLSVFDNNIITVRQFVGKTFLNINTQSNDGVQYNKWVHVSEDGLFMACPDHALRANFTCNLEDNKLYYMEDLQV</sequence>
<protein>
    <submittedName>
        <fullName evidence="15">Vp91</fullName>
    </submittedName>
</protein>
<accession>A0A7G7Y885</accession>
<evidence type="ECO:0000256" key="5">
    <source>
        <dbReference type="ARBA" id="ARBA00022737"/>
    </source>
</evidence>
<dbReference type="EMBL" id="MN320360">
    <property type="protein sequence ID" value="QNH90581.1"/>
    <property type="molecule type" value="Genomic_DNA"/>
</dbReference>
<evidence type="ECO:0000256" key="4">
    <source>
        <dbReference type="ARBA" id="ARBA00022729"/>
    </source>
</evidence>
<evidence type="ECO:0000256" key="9">
    <source>
        <dbReference type="ARBA" id="ARBA00023157"/>
    </source>
</evidence>
<keyword evidence="3" id="KW-0479">Metal-binding</keyword>
<evidence type="ECO:0000256" key="7">
    <source>
        <dbReference type="ARBA" id="ARBA00022833"/>
    </source>
</evidence>
<dbReference type="GO" id="GO:0005576">
    <property type="term" value="C:extracellular region"/>
    <property type="evidence" value="ECO:0007669"/>
    <property type="project" value="InterPro"/>
</dbReference>
<dbReference type="PROSITE" id="PS50940">
    <property type="entry name" value="CHIT_BIND_II"/>
    <property type="match status" value="1"/>
</dbReference>
<evidence type="ECO:0000256" key="6">
    <source>
        <dbReference type="ARBA" id="ARBA00022771"/>
    </source>
</evidence>
<reference evidence="15" key="1">
    <citation type="submission" date="2019-08" db="EMBL/GenBank/DDBJ databases">
        <title>Genomics of alphabaculovirus isolates infecting Mamestra configurata.</title>
        <authorList>
            <person name="Erlandson M.A."/>
            <person name="Baldwin D."/>
            <person name="Theilmann D.A."/>
        </authorList>
    </citation>
    <scope>NUCLEOTIDE SEQUENCE</scope>
    <source>
        <strain evidence="15">94-2</strain>
    </source>
</reference>
<feature type="domain" description="Chitin-binding type-2" evidence="13">
    <location>
        <begin position="219"/>
        <end position="277"/>
    </location>
</feature>
<keyword evidence="7" id="KW-0862">Zinc</keyword>
<dbReference type="SUPFAM" id="SSF57625">
    <property type="entry name" value="Invertebrate chitin-binding proteins"/>
    <property type="match status" value="1"/>
</dbReference>
<evidence type="ECO:0000256" key="11">
    <source>
        <dbReference type="SAM" id="MobiDB-lite"/>
    </source>
</evidence>
<evidence type="ECO:0000259" key="14">
    <source>
        <dbReference type="PROSITE" id="PS51807"/>
    </source>
</evidence>
<keyword evidence="2" id="KW-0147">Chitin-binding</keyword>
<dbReference type="GO" id="GO:0008270">
    <property type="term" value="F:zinc ion binding"/>
    <property type="evidence" value="ECO:0007669"/>
    <property type="project" value="UniProtKB-KW"/>
</dbReference>
<feature type="compositionally biased region" description="Gly residues" evidence="11">
    <location>
        <begin position="644"/>
        <end position="653"/>
    </location>
</feature>
<dbReference type="GO" id="GO:0044423">
    <property type="term" value="C:virion component"/>
    <property type="evidence" value="ECO:0007669"/>
    <property type="project" value="UniProtKB-KW"/>
</dbReference>
<evidence type="ECO:0000256" key="10">
    <source>
        <dbReference type="ARBA" id="ARBA00023180"/>
    </source>
</evidence>
<keyword evidence="12" id="KW-0812">Transmembrane</keyword>
<keyword evidence="6" id="KW-0863">Zinc-finger</keyword>
<evidence type="ECO:0000256" key="2">
    <source>
        <dbReference type="ARBA" id="ARBA00022669"/>
    </source>
</evidence>
<feature type="domain" description="Zinc finger C2HC baculovirus (BV)-type profile" evidence="14">
    <location>
        <begin position="146"/>
        <end position="194"/>
    </location>
</feature>
<keyword evidence="4" id="KW-0732">Signal</keyword>
<organism evidence="15">
    <name type="scientific">Mamestra configurata nucleopolyhedrovirus</name>
    <name type="common">MacoNPV</name>
    <dbReference type="NCBI Taxonomy" id="207830"/>
    <lineage>
        <taxon>Viruses</taxon>
        <taxon>Viruses incertae sedis</taxon>
        <taxon>Naldaviricetes</taxon>
        <taxon>Lefavirales</taxon>
        <taxon>Baculoviridae</taxon>
        <taxon>Alphabaculovirus</taxon>
        <taxon>Alphabaculovirus maconfiguratae</taxon>
    </lineage>
</organism>
<dbReference type="Pfam" id="PF08475">
    <property type="entry name" value="Baculo_VP91_N"/>
    <property type="match status" value="1"/>
</dbReference>
<dbReference type="InterPro" id="IPR013682">
    <property type="entry name" value="BaculoV_Vp91_N"/>
</dbReference>
<evidence type="ECO:0000256" key="1">
    <source>
        <dbReference type="ARBA" id="ARBA00004328"/>
    </source>
</evidence>
<keyword evidence="12" id="KW-0472">Membrane</keyword>
<dbReference type="InterPro" id="IPR036508">
    <property type="entry name" value="Chitin-bd_dom_sf"/>
</dbReference>
<feature type="compositionally biased region" description="Pro residues" evidence="11">
    <location>
        <begin position="656"/>
        <end position="670"/>
    </location>
</feature>
<comment type="subcellular location">
    <subcellularLocation>
        <location evidence="1">Virion</location>
    </subcellularLocation>
</comment>
<keyword evidence="9" id="KW-1015">Disulfide bond</keyword>
<feature type="transmembrane region" description="Helical" evidence="12">
    <location>
        <begin position="5"/>
        <end position="24"/>
    </location>
</feature>
<keyword evidence="10" id="KW-0325">Glycoprotein</keyword>
<name>A0A7G7Y885_NPVMC</name>
<evidence type="ECO:0000256" key="12">
    <source>
        <dbReference type="SAM" id="Phobius"/>
    </source>
</evidence>
<evidence type="ECO:0000256" key="8">
    <source>
        <dbReference type="ARBA" id="ARBA00022844"/>
    </source>
</evidence>
<dbReference type="InterPro" id="IPR002557">
    <property type="entry name" value="Chitin-bd_dom"/>
</dbReference>
<keyword evidence="5" id="KW-0677">Repeat</keyword>
<evidence type="ECO:0000259" key="13">
    <source>
        <dbReference type="PROSITE" id="PS50940"/>
    </source>
</evidence>
<keyword evidence="8" id="KW-0946">Virion</keyword>